<evidence type="ECO:0000313" key="3">
    <source>
        <dbReference type="Proteomes" id="UP000075766"/>
    </source>
</evidence>
<reference evidence="2 3" key="1">
    <citation type="submission" date="2016-02" db="EMBL/GenBank/DDBJ databases">
        <title>Genome sequence of Marichromatium gracile YL-28, a purple sulfur bacterium.</title>
        <authorList>
            <person name="Zhao C."/>
            <person name="Hong X."/>
            <person name="Chen S."/>
            <person name="Yang S."/>
        </authorList>
    </citation>
    <scope>NUCLEOTIDE SEQUENCE [LARGE SCALE GENOMIC DNA]</scope>
    <source>
        <strain evidence="2 3">YL28</strain>
    </source>
</reference>
<dbReference type="RefSeq" id="WP_062274604.1">
    <property type="nucleotide sequence ID" value="NZ_LSYU01000044.1"/>
</dbReference>
<comment type="caution">
    <text evidence="2">The sequence shown here is derived from an EMBL/GenBank/DDBJ whole genome shotgun (WGS) entry which is preliminary data.</text>
</comment>
<dbReference type="EMBL" id="LSYU01000044">
    <property type="protein sequence ID" value="KXX64902.1"/>
    <property type="molecule type" value="Genomic_DNA"/>
</dbReference>
<evidence type="ECO:0000313" key="2">
    <source>
        <dbReference type="EMBL" id="KXX64902.1"/>
    </source>
</evidence>
<feature type="compositionally biased region" description="Polar residues" evidence="1">
    <location>
        <begin position="80"/>
        <end position="90"/>
    </location>
</feature>
<feature type="region of interest" description="Disordered" evidence="1">
    <location>
        <begin position="1"/>
        <end position="114"/>
    </location>
</feature>
<proteinExistence type="predicted"/>
<evidence type="ECO:0000256" key="1">
    <source>
        <dbReference type="SAM" id="MobiDB-lite"/>
    </source>
</evidence>
<protein>
    <submittedName>
        <fullName evidence="2">Uncharacterized protein</fullName>
    </submittedName>
</protein>
<accession>A0ABR5VIG8</accession>
<name>A0ABR5VIG8_MARGR</name>
<keyword evidence="3" id="KW-1185">Reference proteome</keyword>
<sequence length="114" mass="11599">MIDVPVSVPFVPTGARPSMSERLGLGRLATRPESTRPVNDPEAVGPRRPSDEQARDGAALGGEIGARVRLALEGEESTADPASTTAQTSGEARLSAALDPGPAAPAHGSFDAEA</sequence>
<dbReference type="Proteomes" id="UP000075766">
    <property type="component" value="Unassembled WGS sequence"/>
</dbReference>
<gene>
    <name evidence="2" type="ORF">AY586_02140</name>
</gene>
<organism evidence="2 3">
    <name type="scientific">Marichromatium gracile</name>
    <name type="common">Chromatium gracile</name>
    <dbReference type="NCBI Taxonomy" id="1048"/>
    <lineage>
        <taxon>Bacteria</taxon>
        <taxon>Pseudomonadati</taxon>
        <taxon>Pseudomonadota</taxon>
        <taxon>Gammaproteobacteria</taxon>
        <taxon>Chromatiales</taxon>
        <taxon>Chromatiaceae</taxon>
        <taxon>Marichromatium</taxon>
    </lineage>
</organism>